<evidence type="ECO:0000313" key="1">
    <source>
        <dbReference type="EMBL" id="KAG8226249.1"/>
    </source>
</evidence>
<dbReference type="EMBL" id="KZ308273">
    <property type="protein sequence ID" value="KAG8226249.1"/>
    <property type="molecule type" value="Genomic_DNA"/>
</dbReference>
<organism evidence="1 2">
    <name type="scientific">Ladona fulva</name>
    <name type="common">Scarce chaser dragonfly</name>
    <name type="synonym">Libellula fulva</name>
    <dbReference type="NCBI Taxonomy" id="123851"/>
    <lineage>
        <taxon>Eukaryota</taxon>
        <taxon>Metazoa</taxon>
        <taxon>Ecdysozoa</taxon>
        <taxon>Arthropoda</taxon>
        <taxon>Hexapoda</taxon>
        <taxon>Insecta</taxon>
        <taxon>Pterygota</taxon>
        <taxon>Palaeoptera</taxon>
        <taxon>Odonata</taxon>
        <taxon>Epiprocta</taxon>
        <taxon>Anisoptera</taxon>
        <taxon>Libelluloidea</taxon>
        <taxon>Libellulidae</taxon>
        <taxon>Ladona</taxon>
    </lineage>
</organism>
<keyword evidence="2" id="KW-1185">Reference proteome</keyword>
<dbReference type="AlphaFoldDB" id="A0A8K0P034"/>
<accession>A0A8K0P034</accession>
<sequence>MKPHFRLFSEKQFFNLPGHRGNDIAMTSESSFQLWRMNKLKVMPVMSLVLTVTFPKQNFLTCTCAKRINKYATSSVNFKVKLLGKKTRRQVFIEGFLSRKDGFPLKYIYSNQYFRH</sequence>
<proteinExistence type="predicted"/>
<name>A0A8K0P034_LADFU</name>
<comment type="caution">
    <text evidence="1">The sequence shown here is derived from an EMBL/GenBank/DDBJ whole genome shotgun (WGS) entry which is preliminary data.</text>
</comment>
<reference evidence="1" key="2">
    <citation type="submission" date="2017-10" db="EMBL/GenBank/DDBJ databases">
        <title>Ladona fulva Genome sequencing and assembly.</title>
        <authorList>
            <person name="Murali S."/>
            <person name="Richards S."/>
            <person name="Bandaranaike D."/>
            <person name="Bellair M."/>
            <person name="Blankenburg K."/>
            <person name="Chao H."/>
            <person name="Dinh H."/>
            <person name="Doddapaneni H."/>
            <person name="Dugan-Rocha S."/>
            <person name="Elkadiri S."/>
            <person name="Gnanaolivu R."/>
            <person name="Hernandez B."/>
            <person name="Skinner E."/>
            <person name="Javaid M."/>
            <person name="Lee S."/>
            <person name="Li M."/>
            <person name="Ming W."/>
            <person name="Munidasa M."/>
            <person name="Muniz J."/>
            <person name="Nguyen L."/>
            <person name="Hughes D."/>
            <person name="Osuji N."/>
            <person name="Pu L.-L."/>
            <person name="Puazo M."/>
            <person name="Qu C."/>
            <person name="Quiroz J."/>
            <person name="Raj R."/>
            <person name="Weissenberger G."/>
            <person name="Xin Y."/>
            <person name="Zou X."/>
            <person name="Han Y."/>
            <person name="Worley K."/>
            <person name="Muzny D."/>
            <person name="Gibbs R."/>
        </authorList>
    </citation>
    <scope>NUCLEOTIDE SEQUENCE</scope>
    <source>
        <strain evidence="1">Sampled in the wild</strain>
    </source>
</reference>
<evidence type="ECO:0000313" key="2">
    <source>
        <dbReference type="Proteomes" id="UP000792457"/>
    </source>
</evidence>
<gene>
    <name evidence="1" type="ORF">J437_LFUL004806</name>
</gene>
<dbReference type="Proteomes" id="UP000792457">
    <property type="component" value="Unassembled WGS sequence"/>
</dbReference>
<reference evidence="1" key="1">
    <citation type="submission" date="2013-04" db="EMBL/GenBank/DDBJ databases">
        <authorList>
            <person name="Qu J."/>
            <person name="Murali S.C."/>
            <person name="Bandaranaike D."/>
            <person name="Bellair M."/>
            <person name="Blankenburg K."/>
            <person name="Chao H."/>
            <person name="Dinh H."/>
            <person name="Doddapaneni H."/>
            <person name="Downs B."/>
            <person name="Dugan-Rocha S."/>
            <person name="Elkadiri S."/>
            <person name="Gnanaolivu R.D."/>
            <person name="Hernandez B."/>
            <person name="Javaid M."/>
            <person name="Jayaseelan J.C."/>
            <person name="Lee S."/>
            <person name="Li M."/>
            <person name="Ming W."/>
            <person name="Munidasa M."/>
            <person name="Muniz J."/>
            <person name="Nguyen L."/>
            <person name="Ongeri F."/>
            <person name="Osuji N."/>
            <person name="Pu L.-L."/>
            <person name="Puazo M."/>
            <person name="Qu C."/>
            <person name="Quiroz J."/>
            <person name="Raj R."/>
            <person name="Weissenberger G."/>
            <person name="Xin Y."/>
            <person name="Zou X."/>
            <person name="Han Y."/>
            <person name="Richards S."/>
            <person name="Worley K."/>
            <person name="Muzny D."/>
            <person name="Gibbs R."/>
        </authorList>
    </citation>
    <scope>NUCLEOTIDE SEQUENCE</scope>
    <source>
        <strain evidence="1">Sampled in the wild</strain>
    </source>
</reference>
<protein>
    <submittedName>
        <fullName evidence="1">Uncharacterized protein</fullName>
    </submittedName>
</protein>